<proteinExistence type="predicted"/>
<keyword evidence="2" id="KW-0808">Transferase</keyword>
<dbReference type="Proteomes" id="UP001611339">
    <property type="component" value="Unassembled WGS sequence"/>
</dbReference>
<dbReference type="PANTHER" id="PTHR21310">
    <property type="entry name" value="AMINOGLYCOSIDE PHOSPHOTRANSFERASE-RELATED-RELATED"/>
    <property type="match status" value="1"/>
</dbReference>
<dbReference type="GO" id="GO:0016740">
    <property type="term" value="F:transferase activity"/>
    <property type="evidence" value="ECO:0007669"/>
    <property type="project" value="UniProtKB-KW"/>
</dbReference>
<dbReference type="InterPro" id="IPR051678">
    <property type="entry name" value="AGP_Transferase"/>
</dbReference>
<evidence type="ECO:0000313" key="3">
    <source>
        <dbReference type="Proteomes" id="UP001611339"/>
    </source>
</evidence>
<dbReference type="Gene3D" id="3.90.1200.10">
    <property type="match status" value="1"/>
</dbReference>
<comment type="caution">
    <text evidence="2">The sequence shown here is derived from an EMBL/GenBank/DDBJ whole genome shotgun (WGS) entry which is preliminary data.</text>
</comment>
<dbReference type="RefSeq" id="WP_398707799.1">
    <property type="nucleotide sequence ID" value="NZ_JBIRUI010000003.1"/>
</dbReference>
<name>A0ABW7U189_9ACTN</name>
<feature type="domain" description="Aminoglycoside phosphotransferase" evidence="1">
    <location>
        <begin position="24"/>
        <end position="232"/>
    </location>
</feature>
<evidence type="ECO:0000259" key="1">
    <source>
        <dbReference type="Pfam" id="PF01636"/>
    </source>
</evidence>
<organism evidence="2 3">
    <name type="scientific">Streptomyces litmocidini</name>
    <dbReference type="NCBI Taxonomy" id="67318"/>
    <lineage>
        <taxon>Bacteria</taxon>
        <taxon>Bacillati</taxon>
        <taxon>Actinomycetota</taxon>
        <taxon>Actinomycetes</taxon>
        <taxon>Kitasatosporales</taxon>
        <taxon>Streptomycetaceae</taxon>
        <taxon>Streptomyces</taxon>
    </lineage>
</organism>
<dbReference type="EMBL" id="JBIRUI010000003">
    <property type="protein sequence ID" value="MFI1713407.1"/>
    <property type="molecule type" value="Genomic_DNA"/>
</dbReference>
<accession>A0ABW7U189</accession>
<evidence type="ECO:0000313" key="2">
    <source>
        <dbReference type="EMBL" id="MFI1713407.1"/>
    </source>
</evidence>
<gene>
    <name evidence="2" type="ORF">ACH407_07460</name>
</gene>
<protein>
    <submittedName>
        <fullName evidence="2">Aminoglycoside phosphotransferase family protein</fullName>
        <ecNumber evidence="2">2.7.1.-</ecNumber>
    </submittedName>
</protein>
<dbReference type="EC" id="2.7.1.-" evidence="2"/>
<keyword evidence="3" id="KW-1185">Reference proteome</keyword>
<reference evidence="2 3" key="1">
    <citation type="submission" date="2024-10" db="EMBL/GenBank/DDBJ databases">
        <title>The Natural Products Discovery Center: Release of the First 8490 Sequenced Strains for Exploring Actinobacteria Biosynthetic Diversity.</title>
        <authorList>
            <person name="Kalkreuter E."/>
            <person name="Kautsar S.A."/>
            <person name="Yang D."/>
            <person name="Bader C.D."/>
            <person name="Teijaro C.N."/>
            <person name="Fluegel L."/>
            <person name="Davis C.M."/>
            <person name="Simpson J.R."/>
            <person name="Lauterbach L."/>
            <person name="Steele A.D."/>
            <person name="Gui C."/>
            <person name="Meng S."/>
            <person name="Li G."/>
            <person name="Viehrig K."/>
            <person name="Ye F."/>
            <person name="Su P."/>
            <person name="Kiefer A.F."/>
            <person name="Nichols A."/>
            <person name="Cepeda A.J."/>
            <person name="Yan W."/>
            <person name="Fan B."/>
            <person name="Jiang Y."/>
            <person name="Adhikari A."/>
            <person name="Zheng C.-J."/>
            <person name="Schuster L."/>
            <person name="Cowan T.M."/>
            <person name="Smanski M.J."/>
            <person name="Chevrette M.G."/>
            <person name="De Carvalho L.P.S."/>
            <person name="Shen B."/>
        </authorList>
    </citation>
    <scope>NUCLEOTIDE SEQUENCE [LARGE SCALE GENOMIC DNA]</scope>
    <source>
        <strain evidence="2 3">NPDC020602</strain>
    </source>
</reference>
<dbReference type="SUPFAM" id="SSF56112">
    <property type="entry name" value="Protein kinase-like (PK-like)"/>
    <property type="match status" value="1"/>
</dbReference>
<dbReference type="InterPro" id="IPR002575">
    <property type="entry name" value="Aminoglycoside_PTrfase"/>
</dbReference>
<dbReference type="InterPro" id="IPR011009">
    <property type="entry name" value="Kinase-like_dom_sf"/>
</dbReference>
<dbReference type="Pfam" id="PF01636">
    <property type="entry name" value="APH"/>
    <property type="match status" value="1"/>
</dbReference>
<sequence>MTARVPAAIVRAAIALAGAPPHTAQRLSSRSRTAVYRASLADGPSVVIKLYAATARRNAITESAAIRAVADHVAVPAVIGYGHVPGHEATALVTADLGTLTLGSARRSGQLSDERALRDLAGLLGRLHRAPVQSWAPRRPFFEQVTSLGRRCPPSVLDRIAPALAAITDAVDTTTPVWCHGDLHGDNVVLAGHRSVRHLVDFTDATAGPRESDVAQTLVMTDAVRSPLRARTVTDAYPLALDHHLLAAWTVFHTTRCWAHSSPGDDRALWADRLDELSRRTPHLFRTRRPERTHR</sequence>